<evidence type="ECO:0000313" key="2">
    <source>
        <dbReference type="EMBL" id="CAB4143819.1"/>
    </source>
</evidence>
<proteinExistence type="predicted"/>
<sequence>MNNIDKKKWGKRAAFFAVFGITGLAAIAVINTYRAMKGLDDIDWDNLQL</sequence>
<accession>A0A6J5MJQ2</accession>
<dbReference type="EMBL" id="LR796423">
    <property type="protein sequence ID" value="CAB4143819.1"/>
    <property type="molecule type" value="Genomic_DNA"/>
</dbReference>
<protein>
    <submittedName>
        <fullName evidence="2">Uncharacterized protein</fullName>
    </submittedName>
</protein>
<evidence type="ECO:0000256" key="1">
    <source>
        <dbReference type="SAM" id="Phobius"/>
    </source>
</evidence>
<name>A0A6J5MJQ2_9CAUD</name>
<organism evidence="2">
    <name type="scientific">uncultured Caudovirales phage</name>
    <dbReference type="NCBI Taxonomy" id="2100421"/>
    <lineage>
        <taxon>Viruses</taxon>
        <taxon>Duplodnaviria</taxon>
        <taxon>Heunggongvirae</taxon>
        <taxon>Uroviricota</taxon>
        <taxon>Caudoviricetes</taxon>
        <taxon>Peduoviridae</taxon>
        <taxon>Maltschvirus</taxon>
        <taxon>Maltschvirus maltsch</taxon>
    </lineage>
</organism>
<gene>
    <name evidence="2" type="ORF">UFOVP447_270</name>
</gene>
<keyword evidence="1" id="KW-0812">Transmembrane</keyword>
<reference evidence="2" key="1">
    <citation type="submission" date="2020-04" db="EMBL/GenBank/DDBJ databases">
        <authorList>
            <person name="Chiriac C."/>
            <person name="Salcher M."/>
            <person name="Ghai R."/>
            <person name="Kavagutti S V."/>
        </authorList>
    </citation>
    <scope>NUCLEOTIDE SEQUENCE</scope>
</reference>
<keyword evidence="1" id="KW-1133">Transmembrane helix</keyword>
<feature type="transmembrane region" description="Helical" evidence="1">
    <location>
        <begin position="12"/>
        <end position="33"/>
    </location>
</feature>
<keyword evidence="1" id="KW-0472">Membrane</keyword>